<evidence type="ECO:0000313" key="2">
    <source>
        <dbReference type="Proteomes" id="UP001176961"/>
    </source>
</evidence>
<protein>
    <submittedName>
        <fullName evidence="1">Uncharacterized protein</fullName>
    </submittedName>
</protein>
<keyword evidence="2" id="KW-1185">Reference proteome</keyword>
<gene>
    <name evidence="1" type="ORF">CYNAS_LOCUS7095</name>
</gene>
<proteinExistence type="predicted"/>
<organism evidence="1 2">
    <name type="scientific">Cylicocyclus nassatus</name>
    <name type="common">Nematode worm</name>
    <dbReference type="NCBI Taxonomy" id="53992"/>
    <lineage>
        <taxon>Eukaryota</taxon>
        <taxon>Metazoa</taxon>
        <taxon>Ecdysozoa</taxon>
        <taxon>Nematoda</taxon>
        <taxon>Chromadorea</taxon>
        <taxon>Rhabditida</taxon>
        <taxon>Rhabditina</taxon>
        <taxon>Rhabditomorpha</taxon>
        <taxon>Strongyloidea</taxon>
        <taxon>Strongylidae</taxon>
        <taxon>Cylicocyclus</taxon>
    </lineage>
</organism>
<name>A0AA36GN22_CYLNA</name>
<reference evidence="1" key="1">
    <citation type="submission" date="2023-07" db="EMBL/GenBank/DDBJ databases">
        <authorList>
            <consortium name="CYATHOMIX"/>
        </authorList>
    </citation>
    <scope>NUCLEOTIDE SEQUENCE</scope>
    <source>
        <strain evidence="1">N/A</strain>
    </source>
</reference>
<dbReference type="AlphaFoldDB" id="A0AA36GN22"/>
<sequence>MIILDALDLGSEELQGYRLDAIKSSQNILGQIRGRARKEIRLSAEAKNRLFLKSGSASQKHSKTLLSFAPRETCANKGLLS</sequence>
<dbReference type="Proteomes" id="UP001176961">
    <property type="component" value="Unassembled WGS sequence"/>
</dbReference>
<dbReference type="EMBL" id="CATQJL010000112">
    <property type="protein sequence ID" value="CAJ0595112.1"/>
    <property type="molecule type" value="Genomic_DNA"/>
</dbReference>
<accession>A0AA36GN22</accession>
<evidence type="ECO:0000313" key="1">
    <source>
        <dbReference type="EMBL" id="CAJ0595112.1"/>
    </source>
</evidence>
<comment type="caution">
    <text evidence="1">The sequence shown here is derived from an EMBL/GenBank/DDBJ whole genome shotgun (WGS) entry which is preliminary data.</text>
</comment>